<dbReference type="RefSeq" id="XP_016758872.1">
    <property type="nucleotide sequence ID" value="XM_016906376.1"/>
</dbReference>
<sequence length="394" mass="40072">MNSIRNLLLAVPAVLAAATVDKRQTADTIPGSWIVRLEEGAELVNVLGNLRSNASIEPKHEYNIGSFKGFAFNGDDSEVDTIANMPNVKSIEPDTKVYASIPVGLNERALTTQSPAEYGLARISHRARTGTGYVYDTTAGSGTYVYVIDTGVSTSHSEFGGRATAGANFVSGESATDANGHGTHCAGTVAGRLYGVAKQANIIGVKVLGADGSGTNSGVLAGIDWAVSNAQSNNRVARSVISMSLGGVRSTATNDAVAEAVSAGIFTVVAAGNDNANANNFSPASEPTAFTVGATSSTDARASFSNFGTSLDIFAPGVLIKSAWIGGNSATNTISGTSMACPHVAGLAAYLISLEGTRTPAALGERIKSLSTKNVVTSPGSGSVNQLAYNGNGA</sequence>
<dbReference type="GO" id="GO:0006508">
    <property type="term" value="P:proteolysis"/>
    <property type="evidence" value="ECO:0007669"/>
    <property type="project" value="UniProtKB-KW"/>
</dbReference>
<keyword evidence="5 6" id="KW-0720">Serine protease</keyword>
<dbReference type="OMA" id="DLYAPGH"/>
<feature type="active site" description="Charge relay system" evidence="6">
    <location>
        <position position="181"/>
    </location>
</feature>
<evidence type="ECO:0000259" key="9">
    <source>
        <dbReference type="Pfam" id="PF00082"/>
    </source>
</evidence>
<dbReference type="PROSITE" id="PS00136">
    <property type="entry name" value="SUBTILASE_ASP"/>
    <property type="match status" value="1"/>
</dbReference>
<dbReference type="InterPro" id="IPR010259">
    <property type="entry name" value="S8pro/Inhibitor_I9"/>
</dbReference>
<feature type="domain" description="Peptidase S8/S53" evidence="9">
    <location>
        <begin position="140"/>
        <end position="369"/>
    </location>
</feature>
<dbReference type="SUPFAM" id="SSF52743">
    <property type="entry name" value="Subtilisin-like"/>
    <property type="match status" value="1"/>
</dbReference>
<dbReference type="OrthoDB" id="206201at2759"/>
<feature type="domain" description="Inhibitor I9" evidence="10">
    <location>
        <begin position="52"/>
        <end position="98"/>
    </location>
</feature>
<evidence type="ECO:0000256" key="4">
    <source>
        <dbReference type="ARBA" id="ARBA00022801"/>
    </source>
</evidence>
<dbReference type="eggNOG" id="KOG1153">
    <property type="taxonomic scope" value="Eukaryota"/>
</dbReference>
<reference evidence="11 12" key="1">
    <citation type="journal article" date="2012" name="PLoS Pathog.">
        <title>Diverse lifestyles and strategies of plant pathogenesis encoded in the genomes of eighteen Dothideomycetes fungi.</title>
        <authorList>
            <person name="Ohm R.A."/>
            <person name="Feau N."/>
            <person name="Henrissat B."/>
            <person name="Schoch C.L."/>
            <person name="Horwitz B.A."/>
            <person name="Barry K.W."/>
            <person name="Condon B.J."/>
            <person name="Copeland A.C."/>
            <person name="Dhillon B."/>
            <person name="Glaser F."/>
            <person name="Hesse C.N."/>
            <person name="Kosti I."/>
            <person name="LaButti K."/>
            <person name="Lindquist E.A."/>
            <person name="Lucas S."/>
            <person name="Salamov A.A."/>
            <person name="Bradshaw R.E."/>
            <person name="Ciuffetti L."/>
            <person name="Hamelin R.C."/>
            <person name="Kema G.H.J."/>
            <person name="Lawrence C."/>
            <person name="Scott J.A."/>
            <person name="Spatafora J.W."/>
            <person name="Turgeon B.G."/>
            <person name="de Wit P.J.G.M."/>
            <person name="Zhong S."/>
            <person name="Goodwin S.B."/>
            <person name="Grigoriev I.V."/>
        </authorList>
    </citation>
    <scope>NUCLEOTIDE SEQUENCE [LARGE SCALE GENOMIC DNA]</scope>
    <source>
        <strain evidence="11 12">SO2202</strain>
    </source>
</reference>
<dbReference type="PROSITE" id="PS51892">
    <property type="entry name" value="SUBTILASE"/>
    <property type="match status" value="1"/>
</dbReference>
<evidence type="ECO:0000256" key="3">
    <source>
        <dbReference type="ARBA" id="ARBA00022729"/>
    </source>
</evidence>
<evidence type="ECO:0000313" key="12">
    <source>
        <dbReference type="Proteomes" id="UP000016931"/>
    </source>
</evidence>
<dbReference type="InterPro" id="IPR015500">
    <property type="entry name" value="Peptidase_S8_subtilisin-rel"/>
</dbReference>
<dbReference type="InterPro" id="IPR034193">
    <property type="entry name" value="PCSK9_ProteinaseK-like"/>
</dbReference>
<dbReference type="GeneID" id="27903513"/>
<feature type="active site" description="Charge relay system" evidence="6">
    <location>
        <position position="149"/>
    </location>
</feature>
<evidence type="ECO:0000256" key="5">
    <source>
        <dbReference type="ARBA" id="ARBA00022825"/>
    </source>
</evidence>
<feature type="active site" description="Charge relay system" evidence="6">
    <location>
        <position position="338"/>
    </location>
</feature>
<dbReference type="InterPro" id="IPR023827">
    <property type="entry name" value="Peptidase_S8_Asp-AS"/>
</dbReference>
<evidence type="ECO:0000256" key="7">
    <source>
        <dbReference type="RuleBase" id="RU003355"/>
    </source>
</evidence>
<keyword evidence="3 8" id="KW-0732">Signal</keyword>
<dbReference type="Gene3D" id="3.30.70.80">
    <property type="entry name" value="Peptidase S8 propeptide/proteinase inhibitor I9"/>
    <property type="match status" value="1"/>
</dbReference>
<dbReference type="CDD" id="cd04077">
    <property type="entry name" value="Peptidases_S8_PCSK9_ProteinaseK_like"/>
    <property type="match status" value="1"/>
</dbReference>
<evidence type="ECO:0000313" key="11">
    <source>
        <dbReference type="EMBL" id="EMF10751.1"/>
    </source>
</evidence>
<dbReference type="Proteomes" id="UP000016931">
    <property type="component" value="Unassembled WGS sequence"/>
</dbReference>
<dbReference type="EMBL" id="KB456267">
    <property type="protein sequence ID" value="EMF10751.1"/>
    <property type="molecule type" value="Genomic_DNA"/>
</dbReference>
<dbReference type="PANTHER" id="PTHR43806">
    <property type="entry name" value="PEPTIDASE S8"/>
    <property type="match status" value="1"/>
</dbReference>
<dbReference type="PRINTS" id="PR00723">
    <property type="entry name" value="SUBTILISIN"/>
</dbReference>
<keyword evidence="4 6" id="KW-0378">Hydrolase</keyword>
<evidence type="ECO:0000256" key="2">
    <source>
        <dbReference type="ARBA" id="ARBA00022670"/>
    </source>
</evidence>
<gene>
    <name evidence="11" type="ORF">SEPMUDRAFT_150755</name>
</gene>
<dbReference type="Pfam" id="PF00082">
    <property type="entry name" value="Peptidase_S8"/>
    <property type="match status" value="1"/>
</dbReference>
<protein>
    <submittedName>
        <fullName evidence="11">Putative endopeptidase K</fullName>
    </submittedName>
</protein>
<dbReference type="GO" id="GO:0004252">
    <property type="term" value="F:serine-type endopeptidase activity"/>
    <property type="evidence" value="ECO:0007669"/>
    <property type="project" value="UniProtKB-UniRule"/>
</dbReference>
<evidence type="ECO:0000256" key="1">
    <source>
        <dbReference type="ARBA" id="ARBA00011073"/>
    </source>
</evidence>
<dbReference type="InterPro" id="IPR023828">
    <property type="entry name" value="Peptidase_S8_Ser-AS"/>
</dbReference>
<dbReference type="InterPro" id="IPR022398">
    <property type="entry name" value="Peptidase_S8_His-AS"/>
</dbReference>
<dbReference type="InterPro" id="IPR037045">
    <property type="entry name" value="S8pro/Inhibitor_I9_sf"/>
</dbReference>
<keyword evidence="12" id="KW-1185">Reference proteome</keyword>
<keyword evidence="2 6" id="KW-0645">Protease</keyword>
<dbReference type="HOGENOM" id="CLU_011263_1_4_1"/>
<name>N1QED2_SPHMS</name>
<dbReference type="FunFam" id="3.40.50.200:FF:000014">
    <property type="entry name" value="Proteinase K"/>
    <property type="match status" value="1"/>
</dbReference>
<dbReference type="AlphaFoldDB" id="N1QED2"/>
<evidence type="ECO:0000256" key="8">
    <source>
        <dbReference type="SAM" id="SignalP"/>
    </source>
</evidence>
<dbReference type="GO" id="GO:0005576">
    <property type="term" value="C:extracellular region"/>
    <property type="evidence" value="ECO:0007669"/>
    <property type="project" value="UniProtKB-ARBA"/>
</dbReference>
<dbReference type="STRING" id="692275.N1QED2"/>
<dbReference type="InterPro" id="IPR000209">
    <property type="entry name" value="Peptidase_S8/S53_dom"/>
</dbReference>
<evidence type="ECO:0000256" key="6">
    <source>
        <dbReference type="PROSITE-ProRule" id="PRU01240"/>
    </source>
</evidence>
<dbReference type="Pfam" id="PF05922">
    <property type="entry name" value="Inhibitor_I9"/>
    <property type="match status" value="1"/>
</dbReference>
<accession>N1QED2</accession>
<dbReference type="InterPro" id="IPR050131">
    <property type="entry name" value="Peptidase_S8_subtilisin-like"/>
</dbReference>
<dbReference type="PANTHER" id="PTHR43806:SF58">
    <property type="entry name" value="ALKALINE PROTEASE 1-RELATED"/>
    <property type="match status" value="1"/>
</dbReference>
<evidence type="ECO:0000259" key="10">
    <source>
        <dbReference type="Pfam" id="PF05922"/>
    </source>
</evidence>
<organism evidence="11 12">
    <name type="scientific">Sphaerulina musiva (strain SO2202)</name>
    <name type="common">Poplar stem canker fungus</name>
    <name type="synonym">Septoria musiva</name>
    <dbReference type="NCBI Taxonomy" id="692275"/>
    <lineage>
        <taxon>Eukaryota</taxon>
        <taxon>Fungi</taxon>
        <taxon>Dikarya</taxon>
        <taxon>Ascomycota</taxon>
        <taxon>Pezizomycotina</taxon>
        <taxon>Dothideomycetes</taxon>
        <taxon>Dothideomycetidae</taxon>
        <taxon>Mycosphaerellales</taxon>
        <taxon>Mycosphaerellaceae</taxon>
        <taxon>Sphaerulina</taxon>
    </lineage>
</organism>
<feature type="signal peptide" evidence="8">
    <location>
        <begin position="1"/>
        <end position="18"/>
    </location>
</feature>
<dbReference type="InterPro" id="IPR036852">
    <property type="entry name" value="Peptidase_S8/S53_dom_sf"/>
</dbReference>
<feature type="chain" id="PRO_5004110253" evidence="8">
    <location>
        <begin position="19"/>
        <end position="394"/>
    </location>
</feature>
<dbReference type="PROSITE" id="PS00138">
    <property type="entry name" value="SUBTILASE_SER"/>
    <property type="match status" value="1"/>
</dbReference>
<comment type="similarity">
    <text evidence="1 6 7">Belongs to the peptidase S8 family.</text>
</comment>
<dbReference type="PROSITE" id="PS00137">
    <property type="entry name" value="SUBTILASE_HIS"/>
    <property type="match status" value="1"/>
</dbReference>
<dbReference type="SUPFAM" id="SSF54897">
    <property type="entry name" value="Protease propeptides/inhibitors"/>
    <property type="match status" value="1"/>
</dbReference>
<proteinExistence type="inferred from homology"/>
<dbReference type="Gene3D" id="3.40.50.200">
    <property type="entry name" value="Peptidase S8/S53 domain"/>
    <property type="match status" value="1"/>
</dbReference>